<accession>A0A9X0CJU4</accession>
<keyword evidence="1" id="KW-0648">Protein biosynthesis</keyword>
<keyword evidence="6" id="KW-1185">Reference proteome</keyword>
<dbReference type="PANTHER" id="PTHR43097">
    <property type="entry name" value="GLUTAMINE-TRNA LIGASE"/>
    <property type="match status" value="1"/>
</dbReference>
<feature type="domain" description="tRNA synthetases class I (E and Q) anti-codon binding" evidence="4">
    <location>
        <begin position="103"/>
        <end position="175"/>
    </location>
</feature>
<dbReference type="AlphaFoldDB" id="A0A9X0CJU4"/>
<evidence type="ECO:0000256" key="1">
    <source>
        <dbReference type="ARBA" id="ARBA00022917"/>
    </source>
</evidence>
<evidence type="ECO:0000256" key="2">
    <source>
        <dbReference type="SAM" id="MobiDB-lite"/>
    </source>
</evidence>
<dbReference type="GO" id="GO:0006424">
    <property type="term" value="P:glutamyl-tRNA aminoacylation"/>
    <property type="evidence" value="ECO:0007669"/>
    <property type="project" value="TreeGrafter"/>
</dbReference>
<dbReference type="Gene3D" id="2.40.240.10">
    <property type="entry name" value="Ribosomal Protein L25, Chain P"/>
    <property type="match status" value="1"/>
</dbReference>
<sequence length="212" mass="23541">MEWDKISSEIWALNKKVIDPIAPRYTALRKNEAVPVFIPDSERLFVASQGEDAVTLSEGEMVTLMNWGNAKITKINKTPSGGVKSVEAQLHLDNKDFKKTTKLTWIAESAKAPLLPTIAVQFDDVISKPVLTKNDDFKNYINKDSKHETEMLGDPAMAALKKGDVIQLQRRGYFKSVHWDGRESPCILFSVPDGHTKPSPTGGAKTKVSRSC</sequence>
<protein>
    <submittedName>
        <fullName evidence="5">Uncharacterized protein</fullName>
    </submittedName>
</protein>
<dbReference type="InterPro" id="IPR020056">
    <property type="entry name" value="Rbsml_bL25/Gln-tRNA_synth_N"/>
</dbReference>
<dbReference type="InterPro" id="IPR020059">
    <property type="entry name" value="Glu/Gln-tRNA-synth_Ib_codon-bd"/>
</dbReference>
<organism evidence="5 6">
    <name type="scientific">Desmophyllum pertusum</name>
    <dbReference type="NCBI Taxonomy" id="174260"/>
    <lineage>
        <taxon>Eukaryota</taxon>
        <taxon>Metazoa</taxon>
        <taxon>Cnidaria</taxon>
        <taxon>Anthozoa</taxon>
        <taxon>Hexacorallia</taxon>
        <taxon>Scleractinia</taxon>
        <taxon>Caryophylliina</taxon>
        <taxon>Caryophylliidae</taxon>
        <taxon>Desmophyllum</taxon>
    </lineage>
</organism>
<dbReference type="Pfam" id="PF03950">
    <property type="entry name" value="tRNA-synt_1c_C"/>
    <property type="match status" value="1"/>
</dbReference>
<evidence type="ECO:0000259" key="4">
    <source>
        <dbReference type="Pfam" id="PF20974"/>
    </source>
</evidence>
<dbReference type="InterPro" id="IPR011035">
    <property type="entry name" value="Ribosomal_bL25/Gln-tRNA_synth"/>
</dbReference>
<reference evidence="5" key="1">
    <citation type="submission" date="2023-01" db="EMBL/GenBank/DDBJ databases">
        <title>Genome assembly of the deep-sea coral Lophelia pertusa.</title>
        <authorList>
            <person name="Herrera S."/>
            <person name="Cordes E."/>
        </authorList>
    </citation>
    <scope>NUCLEOTIDE SEQUENCE</scope>
    <source>
        <strain evidence="5">USNM1676648</strain>
        <tissue evidence="5">Polyp</tissue>
    </source>
</reference>
<gene>
    <name evidence="5" type="ORF">OS493_032378</name>
</gene>
<dbReference type="GO" id="GO:0017102">
    <property type="term" value="C:methionyl glutamyl tRNA synthetase complex"/>
    <property type="evidence" value="ECO:0007669"/>
    <property type="project" value="TreeGrafter"/>
</dbReference>
<dbReference type="Pfam" id="PF20974">
    <property type="entry name" value="tRNA-synt_1c_C2"/>
    <property type="match status" value="1"/>
</dbReference>
<dbReference type="InterPro" id="IPR049437">
    <property type="entry name" value="tRNA-synt_1c_C2"/>
</dbReference>
<dbReference type="Proteomes" id="UP001163046">
    <property type="component" value="Unassembled WGS sequence"/>
</dbReference>
<evidence type="ECO:0000259" key="3">
    <source>
        <dbReference type="Pfam" id="PF03950"/>
    </source>
</evidence>
<dbReference type="OrthoDB" id="1350766at2759"/>
<feature type="region of interest" description="Disordered" evidence="2">
    <location>
        <begin position="191"/>
        <end position="212"/>
    </location>
</feature>
<dbReference type="GO" id="GO:0005829">
    <property type="term" value="C:cytosol"/>
    <property type="evidence" value="ECO:0007669"/>
    <property type="project" value="TreeGrafter"/>
</dbReference>
<dbReference type="EMBL" id="MU827341">
    <property type="protein sequence ID" value="KAJ7353793.1"/>
    <property type="molecule type" value="Genomic_DNA"/>
</dbReference>
<evidence type="ECO:0000313" key="5">
    <source>
        <dbReference type="EMBL" id="KAJ7353793.1"/>
    </source>
</evidence>
<evidence type="ECO:0000313" key="6">
    <source>
        <dbReference type="Proteomes" id="UP001163046"/>
    </source>
</evidence>
<name>A0A9X0CJU4_9CNID</name>
<dbReference type="SUPFAM" id="SSF50715">
    <property type="entry name" value="Ribosomal protein L25-like"/>
    <property type="match status" value="1"/>
</dbReference>
<dbReference type="InterPro" id="IPR050132">
    <property type="entry name" value="Gln/Glu-tRNA_Ligase"/>
</dbReference>
<proteinExistence type="predicted"/>
<feature type="domain" description="Glutamyl/glutaminyl-tRNA synthetase class Ib anti-codon binding" evidence="3">
    <location>
        <begin position="50"/>
        <end position="90"/>
    </location>
</feature>
<dbReference type="PANTHER" id="PTHR43097:SF5">
    <property type="entry name" value="GLUTAMATE--TRNA LIGASE"/>
    <property type="match status" value="1"/>
</dbReference>
<dbReference type="GO" id="GO:0005524">
    <property type="term" value="F:ATP binding"/>
    <property type="evidence" value="ECO:0007669"/>
    <property type="project" value="InterPro"/>
</dbReference>
<dbReference type="GO" id="GO:0004818">
    <property type="term" value="F:glutamate-tRNA ligase activity"/>
    <property type="evidence" value="ECO:0007669"/>
    <property type="project" value="TreeGrafter"/>
</dbReference>
<comment type="caution">
    <text evidence="5">The sequence shown here is derived from an EMBL/GenBank/DDBJ whole genome shotgun (WGS) entry which is preliminary data.</text>
</comment>